<comment type="caution">
    <text evidence="1">The sequence shown here is derived from an EMBL/GenBank/DDBJ whole genome shotgun (WGS) entry which is preliminary data.</text>
</comment>
<dbReference type="EMBL" id="JANIBK010000009">
    <property type="protein sequence ID" value="MCQ8127453.1"/>
    <property type="molecule type" value="Genomic_DNA"/>
</dbReference>
<evidence type="ECO:0000313" key="1">
    <source>
        <dbReference type="EMBL" id="MCQ8127453.1"/>
    </source>
</evidence>
<sequence length="72" mass="8324">MNIDAGRHDPAQAESIARTLKLRKNGYFDYNPAPFAWLFALPIINPSINNYLINMLNFPRVPVWYGVCRYGH</sequence>
<protein>
    <submittedName>
        <fullName evidence="1">Uncharacterized protein</fullName>
    </submittedName>
</protein>
<keyword evidence="2" id="KW-1185">Reference proteome</keyword>
<proteinExistence type="predicted"/>
<organism evidence="1 2">
    <name type="scientific">Methylomonas rivi</name>
    <dbReference type="NCBI Taxonomy" id="2952226"/>
    <lineage>
        <taxon>Bacteria</taxon>
        <taxon>Pseudomonadati</taxon>
        <taxon>Pseudomonadota</taxon>
        <taxon>Gammaproteobacteria</taxon>
        <taxon>Methylococcales</taxon>
        <taxon>Methylococcaceae</taxon>
        <taxon>Methylomonas</taxon>
    </lineage>
</organism>
<dbReference type="RefSeq" id="WP_256613780.1">
    <property type="nucleotide sequence ID" value="NZ_JANIBK010000009.1"/>
</dbReference>
<name>A0ABT1U0V3_9GAMM</name>
<reference evidence="1 2" key="1">
    <citation type="submission" date="2022-07" db="EMBL/GenBank/DDBJ databases">
        <title>Methylomonas rivi sp. nov., Methylomonas rosea sp. nov., Methylomonas aureus sp. nov. and Methylomonas subterranea sp. nov., four novel methanotrophs isolated from a freshwater creek and the deep terrestrial subsurface.</title>
        <authorList>
            <person name="Abin C."/>
            <person name="Sankaranarayanan K."/>
            <person name="Garner C."/>
            <person name="Sindelar R."/>
            <person name="Kotary K."/>
            <person name="Garner R."/>
            <person name="Barclay S."/>
            <person name="Lawson P."/>
            <person name="Krumholz L."/>
        </authorList>
    </citation>
    <scope>NUCLEOTIDE SEQUENCE [LARGE SCALE GENOMIC DNA]</scope>
    <source>
        <strain evidence="1 2">WSC-6</strain>
    </source>
</reference>
<accession>A0ABT1U0V3</accession>
<gene>
    <name evidence="1" type="ORF">NP596_03195</name>
</gene>
<evidence type="ECO:0000313" key="2">
    <source>
        <dbReference type="Proteomes" id="UP001524586"/>
    </source>
</evidence>
<dbReference type="Proteomes" id="UP001524586">
    <property type="component" value="Unassembled WGS sequence"/>
</dbReference>